<dbReference type="Proteomes" id="UP001172681">
    <property type="component" value="Unassembled WGS sequence"/>
</dbReference>
<protein>
    <submittedName>
        <fullName evidence="1">Uncharacterized protein</fullName>
    </submittedName>
</protein>
<dbReference type="EMBL" id="JAPDRN010000005">
    <property type="protein sequence ID" value="KAJ9644825.1"/>
    <property type="molecule type" value="Genomic_DNA"/>
</dbReference>
<sequence length="51" mass="5677">MDLMQHYVKEDEVIGIDDLHRWHPSSEVVAFPLGSESAAQGMHASPRSDLS</sequence>
<evidence type="ECO:0000313" key="2">
    <source>
        <dbReference type="Proteomes" id="UP001172681"/>
    </source>
</evidence>
<comment type="caution">
    <text evidence="1">The sequence shown here is derived from an EMBL/GenBank/DDBJ whole genome shotgun (WGS) entry which is preliminary data.</text>
</comment>
<reference evidence="1" key="1">
    <citation type="submission" date="2022-10" db="EMBL/GenBank/DDBJ databases">
        <title>Culturing micro-colonial fungi from biological soil crusts in the Mojave desert and describing Neophaeococcomyces mojavensis, and introducing the new genera and species Taxawa tesnikishii.</title>
        <authorList>
            <person name="Kurbessoian T."/>
            <person name="Stajich J.E."/>
        </authorList>
    </citation>
    <scope>NUCLEOTIDE SEQUENCE</scope>
    <source>
        <strain evidence="1">TK_35</strain>
    </source>
</reference>
<gene>
    <name evidence="1" type="ORF">H2204_001287</name>
</gene>
<keyword evidence="2" id="KW-1185">Reference proteome</keyword>
<dbReference type="AlphaFoldDB" id="A0AA38YD03"/>
<proteinExistence type="predicted"/>
<organism evidence="1 2">
    <name type="scientific">Knufia peltigerae</name>
    <dbReference type="NCBI Taxonomy" id="1002370"/>
    <lineage>
        <taxon>Eukaryota</taxon>
        <taxon>Fungi</taxon>
        <taxon>Dikarya</taxon>
        <taxon>Ascomycota</taxon>
        <taxon>Pezizomycotina</taxon>
        <taxon>Eurotiomycetes</taxon>
        <taxon>Chaetothyriomycetidae</taxon>
        <taxon>Chaetothyriales</taxon>
        <taxon>Trichomeriaceae</taxon>
        <taxon>Knufia</taxon>
    </lineage>
</organism>
<name>A0AA38YD03_9EURO</name>
<accession>A0AA38YD03</accession>
<evidence type="ECO:0000313" key="1">
    <source>
        <dbReference type="EMBL" id="KAJ9644825.1"/>
    </source>
</evidence>